<protein>
    <submittedName>
        <fullName evidence="1">Uncharacterized protein</fullName>
    </submittedName>
</protein>
<evidence type="ECO:0000313" key="2">
    <source>
        <dbReference type="Proteomes" id="UP000221845"/>
    </source>
</evidence>
<evidence type="ECO:0000313" key="1">
    <source>
        <dbReference type="EMBL" id="ARV77151.1"/>
    </source>
</evidence>
<proteinExistence type="predicted"/>
<reference evidence="1 2" key="1">
    <citation type="submission" date="2017-05" db="EMBL/GenBank/DDBJ databases">
        <authorList>
            <person name="Song R."/>
            <person name="Chenine A.L."/>
            <person name="Ruprecht R.M."/>
        </authorList>
    </citation>
    <scope>NUCLEOTIDE SEQUENCE [LARGE SCALE GENOMIC DNA]</scope>
</reference>
<keyword evidence="2" id="KW-1185">Reference proteome</keyword>
<dbReference type="Proteomes" id="UP000221845">
    <property type="component" value="Segment"/>
</dbReference>
<gene>
    <name evidence="1" type="ORF">SKUL_52</name>
</gene>
<accession>A0A1Y0SUF5</accession>
<dbReference type="EMBL" id="MF042361">
    <property type="protein sequence ID" value="ARV77151.1"/>
    <property type="molecule type" value="Genomic_DNA"/>
</dbReference>
<name>A0A1Y0SUF5_9CAUD</name>
<sequence length="143" mass="16037">MSIQAFRDRFEFAKAAKTGTKVPCAYCTSLFLKASYQQKFCSNTGPGNCKNAYWTLLRSTKTPTEARDETIEAAAHMADAAEVTVGDMQTITLLHHQRSEGDIDETQFEAELDEAMADLGNALTKLQHMIALFRQRRDRLNAQ</sequence>
<organism evidence="1 2">
    <name type="scientific">Pseudomonas phage Skulduggery</name>
    <dbReference type="NCBI Taxonomy" id="2006671"/>
    <lineage>
        <taxon>Viruses</taxon>
        <taxon>Duplodnaviria</taxon>
        <taxon>Heunggongvirae</taxon>
        <taxon>Uroviricota</taxon>
        <taxon>Caudoviricetes</taxon>
        <taxon>Skulduggeryvirus</taxon>
        <taxon>Skulduggeryvirus skulduggery</taxon>
    </lineage>
</organism>